<name>A0A1E7ZBB1_9ALTE</name>
<feature type="domain" description="TniQ" evidence="1">
    <location>
        <begin position="6"/>
        <end position="158"/>
    </location>
</feature>
<comment type="caution">
    <text evidence="3">The sequence shown here is derived from an EMBL/GenBank/DDBJ whole genome shotgun (WGS) entry which is preliminary data.</text>
</comment>
<dbReference type="InterPro" id="IPR009492">
    <property type="entry name" value="TniQ"/>
</dbReference>
<organism evidence="3 4">
    <name type="scientific">Alteromonas confluentis</name>
    <dbReference type="NCBI Taxonomy" id="1656094"/>
    <lineage>
        <taxon>Bacteria</taxon>
        <taxon>Pseudomonadati</taxon>
        <taxon>Pseudomonadota</taxon>
        <taxon>Gammaproteobacteria</taxon>
        <taxon>Alteromonadales</taxon>
        <taxon>Alteromonadaceae</taxon>
        <taxon>Alteromonas/Salinimonas group</taxon>
        <taxon>Alteromonas</taxon>
    </lineage>
</organism>
<dbReference type="AlphaFoldDB" id="A0A1E7ZBB1"/>
<proteinExistence type="predicted"/>
<dbReference type="Pfam" id="PF06527">
    <property type="entry name" value="TniQ"/>
    <property type="match status" value="1"/>
</dbReference>
<sequence>MRLLQISPRIYQDETIYSIAARLILNDLSASVCSGMTNVLGSRNYQIDSGLPSFLPRLAEVTGCETETLLNNHSLFNFYSMFSVSTAREAAKEMLLNGNSSGAFKALGMLANRINDERFLKFCPQCMREWEFAYGDLVWLRDHQLPLVSVCAHHRIKLVQVERRRYKLMFPRLNCESEINESVVDFKIADFSRILPTLGSFEPQKLRLTYLQRLAERGLATDKTIHLSKWRPELRKYYSHLLIDERVAQLLNDNREHGFPANIFYNKFGSHHPLKHMLIICFLFEHVGDFVVSYSAADKKALAEFKLSQPTPQLEIDHGRREKIMYAVKNKMSLRRAMKYANVSAATVRNIASGSGLSLERRNQKLTHDVVRSITLRLLVGYKTQEIAELTGVLVGDVEQILTGQPEIKQLRKRIRFYSRRQAARSVIKSEMACCDKFRVKDAKERCYSDYMWLYKHDREWLKQSINNA</sequence>
<accession>A0A1E7ZBB1</accession>
<dbReference type="RefSeq" id="WP_070125446.1">
    <property type="nucleotide sequence ID" value="NZ_MDHN01000022.1"/>
</dbReference>
<evidence type="ECO:0000259" key="1">
    <source>
        <dbReference type="Pfam" id="PF06527"/>
    </source>
</evidence>
<dbReference type="STRING" id="1656094.BFC18_11420"/>
<evidence type="ECO:0000313" key="3">
    <source>
        <dbReference type="EMBL" id="OFC70815.1"/>
    </source>
</evidence>
<keyword evidence="4" id="KW-1185">Reference proteome</keyword>
<gene>
    <name evidence="3" type="ORF">BFC18_11420</name>
</gene>
<protein>
    <submittedName>
        <fullName evidence="3">Uncharacterized protein</fullName>
    </submittedName>
</protein>
<dbReference type="Proteomes" id="UP000175691">
    <property type="component" value="Unassembled WGS sequence"/>
</dbReference>
<reference evidence="3 4" key="1">
    <citation type="submission" date="2016-08" db="EMBL/GenBank/DDBJ databases">
        <authorList>
            <person name="Seilhamer J.J."/>
        </authorList>
    </citation>
    <scope>NUCLEOTIDE SEQUENCE [LARGE SCALE GENOMIC DNA]</scope>
    <source>
        <strain evidence="3 4">KCTC 42603</strain>
    </source>
</reference>
<evidence type="ECO:0000259" key="2">
    <source>
        <dbReference type="Pfam" id="PF15978"/>
    </source>
</evidence>
<dbReference type="Pfam" id="PF15978">
    <property type="entry name" value="TnsD"/>
    <property type="match status" value="1"/>
</dbReference>
<evidence type="ECO:0000313" key="4">
    <source>
        <dbReference type="Proteomes" id="UP000175691"/>
    </source>
</evidence>
<dbReference type="InterPro" id="IPR032750">
    <property type="entry name" value="TnsD_C"/>
</dbReference>
<feature type="domain" description="Transposon Tn7 transposition protein TnsD C-terminal" evidence="2">
    <location>
        <begin position="201"/>
        <end position="465"/>
    </location>
</feature>
<dbReference type="EMBL" id="MDHN01000022">
    <property type="protein sequence ID" value="OFC70815.1"/>
    <property type="molecule type" value="Genomic_DNA"/>
</dbReference>